<protein>
    <submittedName>
        <fullName evidence="1">Histone H2B.3-like</fullName>
    </submittedName>
</protein>
<comment type="caution">
    <text evidence="1">The sequence shown here is derived from an EMBL/GenBank/DDBJ whole genome shotgun (WGS) entry which is preliminary data.</text>
</comment>
<evidence type="ECO:0000313" key="4">
    <source>
        <dbReference type="Proteomes" id="UP000321947"/>
    </source>
</evidence>
<organism evidence="1 3">
    <name type="scientific">Cucumis melo var. makuwa</name>
    <name type="common">Oriental melon</name>
    <dbReference type="NCBI Taxonomy" id="1194695"/>
    <lineage>
        <taxon>Eukaryota</taxon>
        <taxon>Viridiplantae</taxon>
        <taxon>Streptophyta</taxon>
        <taxon>Embryophyta</taxon>
        <taxon>Tracheophyta</taxon>
        <taxon>Spermatophyta</taxon>
        <taxon>Magnoliopsida</taxon>
        <taxon>eudicotyledons</taxon>
        <taxon>Gunneridae</taxon>
        <taxon>Pentapetalae</taxon>
        <taxon>rosids</taxon>
        <taxon>fabids</taxon>
        <taxon>Cucurbitales</taxon>
        <taxon>Cucurbitaceae</taxon>
        <taxon>Benincaseae</taxon>
        <taxon>Cucumis</taxon>
    </lineage>
</organism>
<dbReference type="EMBL" id="SSTE01007295">
    <property type="protein sequence ID" value="KAA0056824.1"/>
    <property type="molecule type" value="Genomic_DNA"/>
</dbReference>
<dbReference type="Proteomes" id="UP000321393">
    <property type="component" value="Unassembled WGS sequence"/>
</dbReference>
<sequence length="83" mass="9604">MLREALAPFHAVQQTSLASIQTRVEPQNVSNQLSTETNYLRDFKKYNLKKFDGSLEDPTKAQMWLASMETIFRNIKCPNNQKV</sequence>
<evidence type="ECO:0000313" key="3">
    <source>
        <dbReference type="Proteomes" id="UP000321393"/>
    </source>
</evidence>
<evidence type="ECO:0000313" key="2">
    <source>
        <dbReference type="EMBL" id="TYJ99946.1"/>
    </source>
</evidence>
<evidence type="ECO:0000313" key="1">
    <source>
        <dbReference type="EMBL" id="KAA0056824.1"/>
    </source>
</evidence>
<dbReference type="AlphaFoldDB" id="A0A5A7UNN6"/>
<proteinExistence type="predicted"/>
<dbReference type="Proteomes" id="UP000321947">
    <property type="component" value="Unassembled WGS sequence"/>
</dbReference>
<reference evidence="3 4" key="1">
    <citation type="submission" date="2019-08" db="EMBL/GenBank/DDBJ databases">
        <title>Draft genome sequences of two oriental melons (Cucumis melo L. var makuwa).</title>
        <authorList>
            <person name="Kwon S.-Y."/>
        </authorList>
    </citation>
    <scope>NUCLEOTIDE SEQUENCE [LARGE SCALE GENOMIC DNA]</scope>
    <source>
        <strain evidence="4">cv. Chang Bougi</strain>
        <strain evidence="3">cv. SW 3</strain>
        <tissue evidence="1">Leaf</tissue>
    </source>
</reference>
<dbReference type="EMBL" id="SSTD01017387">
    <property type="protein sequence ID" value="TYJ99946.1"/>
    <property type="molecule type" value="Genomic_DNA"/>
</dbReference>
<gene>
    <name evidence="2" type="ORF">E5676_scaffold701G00800</name>
    <name evidence="1" type="ORF">E6C27_scaffold486G001300</name>
</gene>
<name>A0A5A7UNN6_CUCMM</name>
<accession>A0A5A7UNN6</accession>